<comment type="caution">
    <text evidence="2">The sequence shown here is derived from an EMBL/GenBank/DDBJ whole genome shotgun (WGS) entry which is preliminary data.</text>
</comment>
<dbReference type="RefSeq" id="WP_231462667.1">
    <property type="nucleotide sequence ID" value="NZ_JAJOHW010000082.1"/>
</dbReference>
<feature type="chain" id="PRO_5045809794" evidence="1">
    <location>
        <begin position="19"/>
        <end position="89"/>
    </location>
</feature>
<evidence type="ECO:0000313" key="2">
    <source>
        <dbReference type="EMBL" id="MFC4490318.1"/>
    </source>
</evidence>
<name>A0ABV8ZV41_9NEIS</name>
<accession>A0ABV8ZV41</accession>
<gene>
    <name evidence="2" type="ORF">ACFO0R_11855</name>
</gene>
<reference evidence="3" key="1">
    <citation type="journal article" date="2019" name="Int. J. Syst. Evol. Microbiol.">
        <title>The Global Catalogue of Microorganisms (GCM) 10K type strain sequencing project: providing services to taxonomists for standard genome sequencing and annotation.</title>
        <authorList>
            <consortium name="The Broad Institute Genomics Platform"/>
            <consortium name="The Broad Institute Genome Sequencing Center for Infectious Disease"/>
            <person name="Wu L."/>
            <person name="Ma J."/>
        </authorList>
    </citation>
    <scope>NUCLEOTIDE SEQUENCE [LARGE SCALE GENOMIC DNA]</scope>
    <source>
        <strain evidence="3">CGMCC 4.7608</strain>
    </source>
</reference>
<dbReference type="EMBL" id="JBHSEK010000006">
    <property type="protein sequence ID" value="MFC4490318.1"/>
    <property type="molecule type" value="Genomic_DNA"/>
</dbReference>
<sequence length="89" mass="10332">MKYFVALFLAAMSFHAAASPINCDEYNNSRDQFSIENWKGKLQRMSILERIDFIKDRREVLKQCQLDDFSRVNVENSVKAASILLEGKK</sequence>
<evidence type="ECO:0000256" key="1">
    <source>
        <dbReference type="SAM" id="SignalP"/>
    </source>
</evidence>
<dbReference type="Proteomes" id="UP001595999">
    <property type="component" value="Unassembled WGS sequence"/>
</dbReference>
<feature type="signal peptide" evidence="1">
    <location>
        <begin position="1"/>
        <end position="18"/>
    </location>
</feature>
<proteinExistence type="predicted"/>
<protein>
    <submittedName>
        <fullName evidence="2">Uncharacterized protein</fullName>
    </submittedName>
</protein>
<organism evidence="2 3">
    <name type="scientific">Chromobacterium aquaticum</name>
    <dbReference type="NCBI Taxonomy" id="467180"/>
    <lineage>
        <taxon>Bacteria</taxon>
        <taxon>Pseudomonadati</taxon>
        <taxon>Pseudomonadota</taxon>
        <taxon>Betaproteobacteria</taxon>
        <taxon>Neisseriales</taxon>
        <taxon>Chromobacteriaceae</taxon>
        <taxon>Chromobacterium</taxon>
    </lineage>
</organism>
<evidence type="ECO:0000313" key="3">
    <source>
        <dbReference type="Proteomes" id="UP001595999"/>
    </source>
</evidence>
<keyword evidence="1" id="KW-0732">Signal</keyword>
<keyword evidence="3" id="KW-1185">Reference proteome</keyword>